<proteinExistence type="inferred from homology"/>
<keyword evidence="3" id="KW-0143">Chaperone</keyword>
<dbReference type="Proteomes" id="UP000077154">
    <property type="component" value="Unassembled WGS sequence"/>
</dbReference>
<keyword evidence="2" id="KW-1015">Disulfide bond</keyword>
<organism evidence="4">
    <name type="scientific">Pseudogymnoascus destructans</name>
    <dbReference type="NCBI Taxonomy" id="655981"/>
    <lineage>
        <taxon>Eukaryota</taxon>
        <taxon>Fungi</taxon>
        <taxon>Dikarya</taxon>
        <taxon>Ascomycota</taxon>
        <taxon>Pezizomycotina</taxon>
        <taxon>Leotiomycetes</taxon>
        <taxon>Thelebolales</taxon>
        <taxon>Thelebolaceae</taxon>
        <taxon>Pseudogymnoascus</taxon>
    </lineage>
</organism>
<keyword evidence="3" id="KW-0999">Mitochondrion inner membrane</keyword>
<keyword evidence="3" id="KW-0496">Mitochondrion</keyword>
<sequence>MHPHLHTEDNRACEDVMNMLDECHSRGFLYKAVGMCNGVKRDVTLCLRAQRVERTAANREKARIKREQIKAIWAKIDEES</sequence>
<evidence type="ECO:0000256" key="3">
    <source>
        <dbReference type="RuleBase" id="RU364104"/>
    </source>
</evidence>
<protein>
    <recommendedName>
        <fullName evidence="3">COX assembly mitochondrial protein</fullName>
    </recommendedName>
</protein>
<gene>
    <name evidence="4" type="ORF">VC83_05069</name>
</gene>
<dbReference type="GeneID" id="36288136"/>
<comment type="subcellular location">
    <subcellularLocation>
        <location evidence="3">Mitochondrion inner membrane</location>
    </subcellularLocation>
</comment>
<evidence type="ECO:0000256" key="2">
    <source>
        <dbReference type="ARBA" id="ARBA00023157"/>
    </source>
</evidence>
<dbReference type="EMBL" id="KV441396">
    <property type="protein sequence ID" value="OAF58633.1"/>
    <property type="molecule type" value="Genomic_DNA"/>
</dbReference>
<keyword evidence="3" id="KW-0472">Membrane</keyword>
<reference evidence="4" key="1">
    <citation type="submission" date="2016-03" db="EMBL/GenBank/DDBJ databases">
        <title>Updated assembly of Pseudogymnoascus destructans, the fungus causing white-nose syndrome of bats.</title>
        <authorList>
            <person name="Palmer J.M."/>
            <person name="Drees K.P."/>
            <person name="Foster J.T."/>
            <person name="Lindner D.L."/>
        </authorList>
    </citation>
    <scope>NUCLEOTIDE SEQUENCE [LARGE SCALE GENOMIC DNA]</scope>
    <source>
        <strain evidence="4">20631-21</strain>
    </source>
</reference>
<dbReference type="eggNOG" id="ENOG502S87Z">
    <property type="taxonomic scope" value="Eukaryota"/>
</dbReference>
<accession>A0A177ABR9</accession>
<dbReference type="AlphaFoldDB" id="A0A177ABR9"/>
<dbReference type="Pfam" id="PF08583">
    <property type="entry name" value="Cmc1"/>
    <property type="match status" value="1"/>
</dbReference>
<comment type="similarity">
    <text evidence="1 3">Belongs to the CMC family.</text>
</comment>
<dbReference type="RefSeq" id="XP_024323917.1">
    <property type="nucleotide sequence ID" value="XM_024468694.1"/>
</dbReference>
<dbReference type="InterPro" id="IPR013892">
    <property type="entry name" value="Cyt_c_biogenesis_Cmc1-like"/>
</dbReference>
<dbReference type="VEuPathDB" id="FungiDB:GMDG_01619"/>
<evidence type="ECO:0000256" key="1">
    <source>
        <dbReference type="ARBA" id="ARBA00007347"/>
    </source>
</evidence>
<evidence type="ECO:0000313" key="4">
    <source>
        <dbReference type="EMBL" id="OAF58633.1"/>
    </source>
</evidence>
<name>A0A177ABR9_9PEZI</name>
<dbReference type="GO" id="GO:0005743">
    <property type="term" value="C:mitochondrial inner membrane"/>
    <property type="evidence" value="ECO:0007669"/>
    <property type="project" value="UniProtKB-SubCell"/>
</dbReference>
<comment type="function">
    <text evidence="3">Required for mitochondrial cytochrome c oxidase (COX) assembly and respiration.</text>
</comment>